<dbReference type="OrthoDB" id="257751at2"/>
<comment type="caution">
    <text evidence="10">Lacks conserved residue(s) required for the propagation of feature annotation.</text>
</comment>
<protein>
    <recommendedName>
        <fullName evidence="10">Glucokinase</fullName>
        <ecNumber evidence="10">2.7.1.2</ecNumber>
    </recommendedName>
    <alternativeName>
        <fullName evidence="10">Glucose kinase</fullName>
    </alternativeName>
</protein>
<dbReference type="InterPro" id="IPR036388">
    <property type="entry name" value="WH-like_DNA-bd_sf"/>
</dbReference>
<evidence type="ECO:0000256" key="8">
    <source>
        <dbReference type="ARBA" id="ARBA00023268"/>
    </source>
</evidence>
<keyword evidence="4" id="KW-0805">Transcription regulation</keyword>
<keyword evidence="10" id="KW-0547">Nucleotide-binding</keyword>
<evidence type="ECO:0000256" key="3">
    <source>
        <dbReference type="ARBA" id="ARBA00022777"/>
    </source>
</evidence>
<dbReference type="GO" id="GO:0003677">
    <property type="term" value="F:DNA binding"/>
    <property type="evidence" value="ECO:0007669"/>
    <property type="project" value="UniProtKB-KW"/>
</dbReference>
<keyword evidence="14" id="KW-1185">Reference proteome</keyword>
<keyword evidence="7" id="KW-0804">Transcription</keyword>
<dbReference type="Pfam" id="PF01380">
    <property type="entry name" value="SIS"/>
    <property type="match status" value="1"/>
</dbReference>
<gene>
    <name evidence="10" type="primary">glk</name>
    <name evidence="13" type="ORF">EV685_3128</name>
</gene>
<dbReference type="CDD" id="cd05013">
    <property type="entry name" value="SIS_RpiR"/>
    <property type="match status" value="1"/>
</dbReference>
<comment type="catalytic activity">
    <reaction evidence="9 10">
        <text>D-glucose + ATP = D-glucose 6-phosphate + ADP + H(+)</text>
        <dbReference type="Rhea" id="RHEA:17825"/>
        <dbReference type="ChEBI" id="CHEBI:4167"/>
        <dbReference type="ChEBI" id="CHEBI:15378"/>
        <dbReference type="ChEBI" id="CHEBI:30616"/>
        <dbReference type="ChEBI" id="CHEBI:61548"/>
        <dbReference type="ChEBI" id="CHEBI:456216"/>
        <dbReference type="EC" id="2.7.1.2"/>
    </reaction>
</comment>
<dbReference type="GO" id="GO:0006096">
    <property type="term" value="P:glycolytic process"/>
    <property type="evidence" value="ECO:0007669"/>
    <property type="project" value="UniProtKB-UniRule"/>
</dbReference>
<reference evidence="13 14" key="1">
    <citation type="submission" date="2019-02" db="EMBL/GenBank/DDBJ databases">
        <title>Genomic Encyclopedia of Type Strains, Phase IV (KMG-IV): sequencing the most valuable type-strain genomes for metagenomic binning, comparative biology and taxonomic classification.</title>
        <authorList>
            <person name="Goeker M."/>
        </authorList>
    </citation>
    <scope>NUCLEOTIDE SEQUENCE [LARGE SCALE GENOMIC DNA]</scope>
    <source>
        <strain evidence="13 14">DSM 10617</strain>
    </source>
</reference>
<evidence type="ECO:0000256" key="9">
    <source>
        <dbReference type="ARBA" id="ARBA00049060"/>
    </source>
</evidence>
<dbReference type="PANTHER" id="PTHR47690">
    <property type="entry name" value="GLUCOKINASE"/>
    <property type="match status" value="1"/>
</dbReference>
<evidence type="ECO:0000313" key="13">
    <source>
        <dbReference type="EMBL" id="RZS51943.1"/>
    </source>
</evidence>
<dbReference type="Gene3D" id="3.40.50.10490">
    <property type="entry name" value="Glucose-6-phosphate isomerase like protein, domain 1"/>
    <property type="match status" value="1"/>
</dbReference>
<keyword evidence="6 10" id="KW-0324">Glycolysis</keyword>
<evidence type="ECO:0000256" key="10">
    <source>
        <dbReference type="HAMAP-Rule" id="MF_00524"/>
    </source>
</evidence>
<dbReference type="PANTHER" id="PTHR47690:SF1">
    <property type="entry name" value="GLUCOKINASE"/>
    <property type="match status" value="1"/>
</dbReference>
<keyword evidence="10" id="KW-0963">Cytoplasm</keyword>
<comment type="similarity">
    <text evidence="1">In the N-terminal section; belongs to the bacterial glucokinase family.</text>
</comment>
<dbReference type="RefSeq" id="WP_130482969.1">
    <property type="nucleotide sequence ID" value="NZ_SGWV01000011.1"/>
</dbReference>
<dbReference type="PROSITE" id="PS51071">
    <property type="entry name" value="HTH_RPIR"/>
    <property type="match status" value="1"/>
</dbReference>
<dbReference type="Gene3D" id="3.40.367.20">
    <property type="match status" value="1"/>
</dbReference>
<dbReference type="InterPro" id="IPR050201">
    <property type="entry name" value="Bacterial_glucokinase"/>
</dbReference>
<dbReference type="EC" id="2.7.1.2" evidence="10"/>
<dbReference type="InterPro" id="IPR035472">
    <property type="entry name" value="RpiR-like_SIS"/>
</dbReference>
<dbReference type="GO" id="GO:0004340">
    <property type="term" value="F:glucokinase activity"/>
    <property type="evidence" value="ECO:0007669"/>
    <property type="project" value="UniProtKB-UniRule"/>
</dbReference>
<evidence type="ECO:0000313" key="14">
    <source>
        <dbReference type="Proteomes" id="UP000293433"/>
    </source>
</evidence>
<dbReference type="AlphaFoldDB" id="A0A4Q7LDD4"/>
<keyword evidence="3 10" id="KW-0418">Kinase</keyword>
<dbReference type="InterPro" id="IPR000281">
    <property type="entry name" value="HTH_RpiR"/>
</dbReference>
<evidence type="ECO:0000256" key="1">
    <source>
        <dbReference type="ARBA" id="ARBA00007693"/>
    </source>
</evidence>
<name>A0A4Q7LDD4_9BURK</name>
<dbReference type="InterPro" id="IPR001347">
    <property type="entry name" value="SIS_dom"/>
</dbReference>
<dbReference type="EMBL" id="SGWV01000011">
    <property type="protein sequence ID" value="RZS51943.1"/>
    <property type="molecule type" value="Genomic_DNA"/>
</dbReference>
<sequence>MDPQALTAVYPDGLRLLADVGASNVRFALERAPDDHSASDVLPCIAHESLEDAVRVFLARQGNPVVHHAAFSLPNPIAGDHVQLTNHPWSFSVEGMRRALGFKTLLAVNDYSALAMGLTRLEPSERVQVGGGESVPGGVQGVIGPGSGLGVSALIPVQDRYVTLPSEGGHASYAPQDAQEALVVAAAQTRYGHASGERLISASGLELIYETLAARTGGSVPAMLSAPEVSARALGEPACPVAREALAMFCAMLGTVAGNLALTLGSTGGIYVGGGIVPKILPFFLQSSFRARFEQKGRFSRWLQAIPTWVVVAPRSALRGASAFLEDHLTADHGAEPLLDDVRAALQKLSTSERLVAGDLLSAPRAWMSDPIARIAERCGVSTPTVLRFCRSMGFKGLADFKLRLGAGLSGTTKVTHRSVRPEAPTAERMATILNNSISAMVALRDRLHPEAFEQAVRLLASARHIEVYGVGTAALVAEEAQNKFGRVGLRAVARTDAQLQSITAAFIGAEDVLLVISNSGAIEPINEAVTRARRGTAKVIAMCPQRSDLARLADVVLPVDHPEDRHALVPMVSRLMQTVILDVLVSDLALQRRELIGRQLAQQDDLRYETLSSHSG</sequence>
<dbReference type="GO" id="GO:0003700">
    <property type="term" value="F:DNA-binding transcription factor activity"/>
    <property type="evidence" value="ECO:0007669"/>
    <property type="project" value="InterPro"/>
</dbReference>
<evidence type="ECO:0000259" key="11">
    <source>
        <dbReference type="PROSITE" id="PS51071"/>
    </source>
</evidence>
<evidence type="ECO:0000256" key="7">
    <source>
        <dbReference type="ARBA" id="ARBA00023163"/>
    </source>
</evidence>
<dbReference type="GO" id="GO:0005524">
    <property type="term" value="F:ATP binding"/>
    <property type="evidence" value="ECO:0007669"/>
    <property type="project" value="UniProtKB-UniRule"/>
</dbReference>
<dbReference type="Gene3D" id="1.10.10.10">
    <property type="entry name" value="Winged helix-like DNA-binding domain superfamily/Winged helix DNA-binding domain"/>
    <property type="match status" value="1"/>
</dbReference>
<keyword evidence="8" id="KW-0511">Multifunctional enzyme</keyword>
<dbReference type="SUPFAM" id="SSF53067">
    <property type="entry name" value="Actin-like ATPase domain"/>
    <property type="match status" value="1"/>
</dbReference>
<comment type="similarity">
    <text evidence="10">Belongs to the bacterial glucokinase family.</text>
</comment>
<evidence type="ECO:0000256" key="2">
    <source>
        <dbReference type="ARBA" id="ARBA00022679"/>
    </source>
</evidence>
<dbReference type="GO" id="GO:0005829">
    <property type="term" value="C:cytosol"/>
    <property type="evidence" value="ECO:0007669"/>
    <property type="project" value="TreeGrafter"/>
</dbReference>
<dbReference type="InterPro" id="IPR009057">
    <property type="entry name" value="Homeodomain-like_sf"/>
</dbReference>
<dbReference type="InterPro" id="IPR046348">
    <property type="entry name" value="SIS_dom_sf"/>
</dbReference>
<dbReference type="GO" id="GO:0005536">
    <property type="term" value="F:D-glucose binding"/>
    <property type="evidence" value="ECO:0007669"/>
    <property type="project" value="InterPro"/>
</dbReference>
<comment type="caution">
    <text evidence="13">The sequence shown here is derived from an EMBL/GenBank/DDBJ whole genome shotgun (WGS) entry which is preliminary data.</text>
</comment>
<dbReference type="PROSITE" id="PS51464">
    <property type="entry name" value="SIS"/>
    <property type="match status" value="1"/>
</dbReference>
<dbReference type="Gene3D" id="3.30.420.40">
    <property type="match status" value="1"/>
</dbReference>
<keyword evidence="5" id="KW-0238">DNA-binding</keyword>
<evidence type="ECO:0000256" key="5">
    <source>
        <dbReference type="ARBA" id="ARBA00023125"/>
    </source>
</evidence>
<evidence type="ECO:0000256" key="6">
    <source>
        <dbReference type="ARBA" id="ARBA00023152"/>
    </source>
</evidence>
<keyword evidence="10" id="KW-0067">ATP-binding</keyword>
<feature type="domain" description="SIS" evidence="12">
    <location>
        <begin position="456"/>
        <end position="595"/>
    </location>
</feature>
<dbReference type="SUPFAM" id="SSF53697">
    <property type="entry name" value="SIS domain"/>
    <property type="match status" value="1"/>
</dbReference>
<proteinExistence type="inferred from homology"/>
<dbReference type="HAMAP" id="MF_00524">
    <property type="entry name" value="Glucokinase"/>
    <property type="match status" value="1"/>
</dbReference>
<organism evidence="13 14">
    <name type="scientific">Sphaerotilus mobilis</name>
    <dbReference type="NCBI Taxonomy" id="47994"/>
    <lineage>
        <taxon>Bacteria</taxon>
        <taxon>Pseudomonadati</taxon>
        <taxon>Pseudomonadota</taxon>
        <taxon>Betaproteobacteria</taxon>
        <taxon>Burkholderiales</taxon>
        <taxon>Sphaerotilaceae</taxon>
        <taxon>Sphaerotilus</taxon>
    </lineage>
</organism>
<keyword evidence="2 10" id="KW-0808">Transferase</keyword>
<dbReference type="CDD" id="cd24008">
    <property type="entry name" value="ASKHA_NBD_GLK"/>
    <property type="match status" value="1"/>
</dbReference>
<evidence type="ECO:0000256" key="4">
    <source>
        <dbReference type="ARBA" id="ARBA00023015"/>
    </source>
</evidence>
<feature type="domain" description="HTH rpiR-type" evidence="11">
    <location>
        <begin position="336"/>
        <end position="412"/>
    </location>
</feature>
<dbReference type="NCBIfam" id="TIGR00749">
    <property type="entry name" value="glk"/>
    <property type="match status" value="1"/>
</dbReference>
<dbReference type="Pfam" id="PF01418">
    <property type="entry name" value="HTH_6"/>
    <property type="match status" value="1"/>
</dbReference>
<dbReference type="Proteomes" id="UP000293433">
    <property type="component" value="Unassembled WGS sequence"/>
</dbReference>
<accession>A0A4Q7LDD4</accession>
<evidence type="ECO:0000259" key="12">
    <source>
        <dbReference type="PROSITE" id="PS51464"/>
    </source>
</evidence>
<dbReference type="InterPro" id="IPR003836">
    <property type="entry name" value="Glucokinase"/>
</dbReference>
<dbReference type="SUPFAM" id="SSF46689">
    <property type="entry name" value="Homeodomain-like"/>
    <property type="match status" value="1"/>
</dbReference>
<comment type="subcellular location">
    <subcellularLocation>
        <location evidence="10">Cytoplasm</location>
    </subcellularLocation>
</comment>
<dbReference type="Pfam" id="PF02685">
    <property type="entry name" value="Glucokinase"/>
    <property type="match status" value="1"/>
</dbReference>
<dbReference type="InterPro" id="IPR043129">
    <property type="entry name" value="ATPase_NBD"/>
</dbReference>